<name>A0A6J5DJG8_9BURK</name>
<reference evidence="2 3" key="1">
    <citation type="submission" date="2020-04" db="EMBL/GenBank/DDBJ databases">
        <authorList>
            <person name="De Canck E."/>
        </authorList>
    </citation>
    <scope>NUCLEOTIDE SEQUENCE [LARGE SCALE GENOMIC DNA]</scope>
    <source>
        <strain evidence="2 3">LMG 29542</strain>
    </source>
</reference>
<protein>
    <submittedName>
        <fullName evidence="2">Uncharacterized protein</fullName>
    </submittedName>
</protein>
<proteinExistence type="predicted"/>
<feature type="region of interest" description="Disordered" evidence="1">
    <location>
        <begin position="33"/>
        <end position="63"/>
    </location>
</feature>
<sequence>MIDSKTCIPKANGTDQKDVYRELALTQEEVYQVSGTGSLGDDASSSRQLRDRDESRHRNGSAA</sequence>
<evidence type="ECO:0000313" key="3">
    <source>
        <dbReference type="Proteomes" id="UP000494363"/>
    </source>
</evidence>
<keyword evidence="3" id="KW-1185">Reference proteome</keyword>
<evidence type="ECO:0000256" key="1">
    <source>
        <dbReference type="SAM" id="MobiDB-lite"/>
    </source>
</evidence>
<feature type="compositionally biased region" description="Basic and acidic residues" evidence="1">
    <location>
        <begin position="48"/>
        <end position="57"/>
    </location>
</feature>
<evidence type="ECO:0000313" key="2">
    <source>
        <dbReference type="EMBL" id="CAB3754238.1"/>
    </source>
</evidence>
<dbReference type="EMBL" id="CADIKH010000009">
    <property type="protein sequence ID" value="CAB3754238.1"/>
    <property type="molecule type" value="Genomic_DNA"/>
</dbReference>
<gene>
    <name evidence="2" type="ORF">LMG29542_02287</name>
</gene>
<dbReference type="AlphaFoldDB" id="A0A6J5DJG8"/>
<organism evidence="2 3">
    <name type="scientific">Paraburkholderia humisilvae</name>
    <dbReference type="NCBI Taxonomy" id="627669"/>
    <lineage>
        <taxon>Bacteria</taxon>
        <taxon>Pseudomonadati</taxon>
        <taxon>Pseudomonadota</taxon>
        <taxon>Betaproteobacteria</taxon>
        <taxon>Burkholderiales</taxon>
        <taxon>Burkholderiaceae</taxon>
        <taxon>Paraburkholderia</taxon>
    </lineage>
</organism>
<dbReference type="Proteomes" id="UP000494363">
    <property type="component" value="Unassembled WGS sequence"/>
</dbReference>
<accession>A0A6J5DJG8</accession>